<sequence>MSEIQFSLSRVHQEALMTCFNGWILQVALLLQERLGTQLERCLVDSLATTDLLRKRHIMVQEALTYHCACGLNSLMYETLSSAPSSAVDHLAALRTNPISLRCFHLN</sequence>
<gene>
    <name evidence="1" type="ORF">NE237_016338</name>
</gene>
<organism evidence="1 2">
    <name type="scientific">Protea cynaroides</name>
    <dbReference type="NCBI Taxonomy" id="273540"/>
    <lineage>
        <taxon>Eukaryota</taxon>
        <taxon>Viridiplantae</taxon>
        <taxon>Streptophyta</taxon>
        <taxon>Embryophyta</taxon>
        <taxon>Tracheophyta</taxon>
        <taxon>Spermatophyta</taxon>
        <taxon>Magnoliopsida</taxon>
        <taxon>Proteales</taxon>
        <taxon>Proteaceae</taxon>
        <taxon>Protea</taxon>
    </lineage>
</organism>
<dbReference type="EMBL" id="JAMYWD010002550">
    <property type="protein sequence ID" value="KAJ4936187.1"/>
    <property type="molecule type" value="Genomic_DNA"/>
</dbReference>
<name>A0A9Q0GLS7_9MAGN</name>
<dbReference type="Proteomes" id="UP001141806">
    <property type="component" value="Unassembled WGS sequence"/>
</dbReference>
<proteinExistence type="predicted"/>
<evidence type="ECO:0000313" key="1">
    <source>
        <dbReference type="EMBL" id="KAJ4936187.1"/>
    </source>
</evidence>
<accession>A0A9Q0GLS7</accession>
<evidence type="ECO:0000313" key="2">
    <source>
        <dbReference type="Proteomes" id="UP001141806"/>
    </source>
</evidence>
<reference evidence="1" key="1">
    <citation type="journal article" date="2023" name="Plant J.">
        <title>The genome of the king protea, Protea cynaroides.</title>
        <authorList>
            <person name="Chang J."/>
            <person name="Duong T.A."/>
            <person name="Schoeman C."/>
            <person name="Ma X."/>
            <person name="Roodt D."/>
            <person name="Barker N."/>
            <person name="Li Z."/>
            <person name="Van de Peer Y."/>
            <person name="Mizrachi E."/>
        </authorList>
    </citation>
    <scope>NUCLEOTIDE SEQUENCE</scope>
    <source>
        <tissue evidence="1">Young leaves</tissue>
    </source>
</reference>
<dbReference type="AlphaFoldDB" id="A0A9Q0GLS7"/>
<comment type="caution">
    <text evidence="1">The sequence shown here is derived from an EMBL/GenBank/DDBJ whole genome shotgun (WGS) entry which is preliminary data.</text>
</comment>
<keyword evidence="2" id="KW-1185">Reference proteome</keyword>
<protein>
    <submittedName>
        <fullName evidence="1">Uncharacterized protein</fullName>
    </submittedName>
</protein>